<sequence length="209" mass="21735">MKMTPLRNNRRAISTVLTTIIILVASVVLGSGVVVYGTSLFQGGTQQEAISVQGVQLWVNATDSNGVAWGAAAVRNSGDKILSTDKIEVRGTNVPFSAWYVDTDPDRVTVDNFQAQFISTGTVSGQMQSTGSTCASADLEIDLDDAGALPALCMTKQSGPVGLNPGDRMIIYFKVPDGTLSSLDAGATSSLNIFAGKTGAPQSVTIANT</sequence>
<gene>
    <name evidence="1" type="ORF">NKOR_04825</name>
</gene>
<dbReference type="HOGENOM" id="CLU_113976_0_0_2"/>
<organism evidence="1 2">
    <name type="scientific">Candidatus Nitrosopumilus koreensis AR1</name>
    <dbReference type="NCBI Taxonomy" id="1229908"/>
    <lineage>
        <taxon>Archaea</taxon>
        <taxon>Nitrososphaerota</taxon>
        <taxon>Nitrososphaeria</taxon>
        <taxon>Nitrosopumilales</taxon>
        <taxon>Nitrosopumilaceae</taxon>
        <taxon>Nitrosopumilus</taxon>
    </lineage>
</organism>
<dbReference type="PATRIC" id="fig|1229908.8.peg.1049"/>
<protein>
    <recommendedName>
        <fullName evidence="3">Archaeal Type IV pilin N-terminal domain-containing protein</fullName>
    </recommendedName>
</protein>
<accession>K0B8S0</accession>
<name>K0B8S0_9ARCH</name>
<dbReference type="AlphaFoldDB" id="K0B8S0"/>
<proteinExistence type="predicted"/>
<evidence type="ECO:0008006" key="3">
    <source>
        <dbReference type="Google" id="ProtNLM"/>
    </source>
</evidence>
<dbReference type="EMBL" id="CP003842">
    <property type="protein sequence ID" value="AFS80851.1"/>
    <property type="molecule type" value="Genomic_DNA"/>
</dbReference>
<reference evidence="1 2" key="1">
    <citation type="journal article" date="2012" name="J. Bacteriol.">
        <title>Draft Genome Sequence of an Ammonia-Oxidizing Archaeon, "Candidatus Nitrosopumilus koreensis" AR1, from Marine Sediment.</title>
        <authorList>
            <person name="Park S.J."/>
            <person name="Kim J.G."/>
            <person name="Jung M.Y."/>
            <person name="Kim S.J."/>
            <person name="Cha I.T."/>
            <person name="Kwon K."/>
            <person name="Lee J.H."/>
            <person name="Rhee S.K."/>
        </authorList>
    </citation>
    <scope>NUCLEOTIDE SEQUENCE [LARGE SCALE GENOMIC DNA]</scope>
    <source>
        <strain evidence="1 2">AR1</strain>
    </source>
</reference>
<evidence type="ECO:0000313" key="2">
    <source>
        <dbReference type="Proteomes" id="UP000006101"/>
    </source>
</evidence>
<keyword evidence="2" id="KW-1185">Reference proteome</keyword>
<dbReference type="KEGG" id="nkr:NKOR_04825"/>
<dbReference type="STRING" id="1229908.NKOR_04825"/>
<evidence type="ECO:0000313" key="1">
    <source>
        <dbReference type="EMBL" id="AFS80851.1"/>
    </source>
</evidence>
<dbReference type="Proteomes" id="UP000006101">
    <property type="component" value="Chromosome"/>
</dbReference>